<feature type="region of interest" description="Disordered" evidence="1">
    <location>
        <begin position="703"/>
        <end position="736"/>
    </location>
</feature>
<feature type="region of interest" description="Disordered" evidence="1">
    <location>
        <begin position="251"/>
        <end position="310"/>
    </location>
</feature>
<evidence type="ECO:0000256" key="1">
    <source>
        <dbReference type="SAM" id="MobiDB-lite"/>
    </source>
</evidence>
<proteinExistence type="predicted"/>
<name>A0A0S4J6I1_BODSA</name>
<feature type="compositionally biased region" description="Polar residues" evidence="1">
    <location>
        <begin position="663"/>
        <end position="673"/>
    </location>
</feature>
<dbReference type="Proteomes" id="UP000051952">
    <property type="component" value="Unassembled WGS sequence"/>
</dbReference>
<sequence length="868" mass="93732">MTSSAEGLTFRIIGGPIPKDVKIAVRCNGSDIVAAALALADDSLRRELHLRGTGEKLWEHGPVIHPSSFDVLQLELIGGGQGKVIAMLDADDRISAFVKRGARAETVLLLRARSFLPPGIPQGSRSKVLKLAAPLIVKKKPEPKPPTPPPPKPDLALRIIGGPIPRDVRIVLKVFHTTQFMDMFPLIHEKVELVAPLSVVSARYYNLYEFEIVRHGKGKKRRALFAKDTPSSIELTSNVLLLEEKPIWKHMPKPAEMRGDDESSEADSDNLSDIRPPSATSTLRDRDTDTPPGTIGVAVDGGDLTEEPGWWEANGGTALTEDALKVKNANLAGSDDNIAMSKQILDLVMPSNQQAQLVRVVGKVIPRTARVIIDILRTQTFISLFPMIQAKVLEFIPTAHITPYRYELHELELLPHGKTRVVKTLKLEQTAWTSDFGLASILMLREIPQGFLQGASDEQSTLQYEEIVHMPAESSFVGPSKPGTATSYQSASTVAAARVRQEQIAGPHSSSTEMRDDSRRRVTTPAGETITPRPSQHGLVSGLASFGGSIAGDFDMESSKQPSLFQGSIDVNDMQLLDEDADEAADAYVRDASPAEEPPLHNSGEAEQSAATDDHIQHVDASATLSTPFTDPTPEVETTILGAAAVDELELVDDAEEAVPSTHRAQTPPSQTDAAAADSSPKLQFQFSSPHHQVNASGVVDIGEEDDDGAAHRQQPHPAEDDYSPSPNAPMRAPSVPLLVPLSKSSKHNVYSDRTPRALLDVLAVEPPPPPPPPVKDLGGSVKLSGSQRLLTPREAPPAILQEPHPHSTLQDLYDQPETTAPIRMPSAKAGGSKVASTVLAFNALRSMASLGRSVKESSTRWDSDEEN</sequence>
<reference evidence="3" key="1">
    <citation type="submission" date="2015-09" db="EMBL/GenBank/DDBJ databases">
        <authorList>
            <consortium name="Pathogen Informatics"/>
        </authorList>
    </citation>
    <scope>NUCLEOTIDE SEQUENCE [LARGE SCALE GENOMIC DNA]</scope>
    <source>
        <strain evidence="3">Lake Konstanz</strain>
    </source>
</reference>
<feature type="compositionally biased region" description="Basic and acidic residues" evidence="1">
    <location>
        <begin position="251"/>
        <end position="261"/>
    </location>
</feature>
<accession>A0A0S4J6I1</accession>
<evidence type="ECO:0000313" key="2">
    <source>
        <dbReference type="EMBL" id="CUG85436.1"/>
    </source>
</evidence>
<feature type="region of interest" description="Disordered" evidence="1">
    <location>
        <begin position="593"/>
        <end position="613"/>
    </location>
</feature>
<dbReference type="EMBL" id="CYKH01001165">
    <property type="protein sequence ID" value="CUG85436.1"/>
    <property type="molecule type" value="Genomic_DNA"/>
</dbReference>
<feature type="region of interest" description="Disordered" evidence="1">
    <location>
        <begin position="475"/>
        <end position="539"/>
    </location>
</feature>
<dbReference type="VEuPathDB" id="TriTrypDB:BSAL_89840"/>
<dbReference type="AlphaFoldDB" id="A0A0S4J6I1"/>
<protein>
    <submittedName>
        <fullName evidence="2">Uncharacterized protein</fullName>
    </submittedName>
</protein>
<gene>
    <name evidence="2" type="ORF">BSAL_89840</name>
</gene>
<keyword evidence="3" id="KW-1185">Reference proteome</keyword>
<organism evidence="2 3">
    <name type="scientific">Bodo saltans</name>
    <name type="common">Flagellated protozoan</name>
    <dbReference type="NCBI Taxonomy" id="75058"/>
    <lineage>
        <taxon>Eukaryota</taxon>
        <taxon>Discoba</taxon>
        <taxon>Euglenozoa</taxon>
        <taxon>Kinetoplastea</taxon>
        <taxon>Metakinetoplastina</taxon>
        <taxon>Eubodonida</taxon>
        <taxon>Bodonidae</taxon>
        <taxon>Bodo</taxon>
    </lineage>
</organism>
<feature type="compositionally biased region" description="Polar residues" evidence="1">
    <location>
        <begin position="483"/>
        <end position="493"/>
    </location>
</feature>
<feature type="region of interest" description="Disordered" evidence="1">
    <location>
        <begin position="656"/>
        <end position="680"/>
    </location>
</feature>
<evidence type="ECO:0000313" key="3">
    <source>
        <dbReference type="Proteomes" id="UP000051952"/>
    </source>
</evidence>
<feature type="region of interest" description="Disordered" evidence="1">
    <location>
        <begin position="799"/>
        <end position="834"/>
    </location>
</feature>